<accession>A0ABY4WFN5</accession>
<evidence type="ECO:0000256" key="5">
    <source>
        <dbReference type="ARBA" id="ARBA00022833"/>
    </source>
</evidence>
<evidence type="ECO:0000256" key="4">
    <source>
        <dbReference type="ARBA" id="ARBA00022491"/>
    </source>
</evidence>
<keyword evidence="4" id="KW-0678">Repressor</keyword>
<dbReference type="SUPFAM" id="SSF46785">
    <property type="entry name" value="Winged helix' DNA-binding domain"/>
    <property type="match status" value="1"/>
</dbReference>
<sequence length="145" mass="16278">MKVEEALQILKDKGYKYTGKREKLIRICAAEKRYLSAKDIMERIKIDYPNLSFDTVYRNISTFVELGILEETELDGEGKFRLACSADGHHHHHVICTECGKTSSLPGCPMNIMSAIPKDFEVTGHKFEVYGTCSDCASMGAASHR</sequence>
<evidence type="ECO:0000256" key="2">
    <source>
        <dbReference type="ARBA" id="ARBA00007957"/>
    </source>
</evidence>
<keyword evidence="6" id="KW-0805">Transcription regulation</keyword>
<dbReference type="Gene3D" id="1.10.10.10">
    <property type="entry name" value="Winged helix-like DNA-binding domain superfamily/Winged helix DNA-binding domain"/>
    <property type="match status" value="1"/>
</dbReference>
<evidence type="ECO:0000256" key="6">
    <source>
        <dbReference type="ARBA" id="ARBA00023015"/>
    </source>
</evidence>
<keyword evidence="8" id="KW-0804">Transcription</keyword>
<evidence type="ECO:0000313" key="9">
    <source>
        <dbReference type="EMBL" id="USG65952.1"/>
    </source>
</evidence>
<keyword evidence="10" id="KW-1185">Reference proteome</keyword>
<organism evidence="9 10">
    <name type="scientific">Brevibacillus ruminantium</name>
    <dbReference type="NCBI Taxonomy" id="2950604"/>
    <lineage>
        <taxon>Bacteria</taxon>
        <taxon>Bacillati</taxon>
        <taxon>Bacillota</taxon>
        <taxon>Bacilli</taxon>
        <taxon>Bacillales</taxon>
        <taxon>Paenibacillaceae</taxon>
        <taxon>Brevibacillus</taxon>
    </lineage>
</organism>
<dbReference type="EMBL" id="CP098755">
    <property type="protein sequence ID" value="USG65952.1"/>
    <property type="molecule type" value="Genomic_DNA"/>
</dbReference>
<proteinExistence type="inferred from homology"/>
<dbReference type="InterPro" id="IPR002481">
    <property type="entry name" value="FUR"/>
</dbReference>
<evidence type="ECO:0000256" key="1">
    <source>
        <dbReference type="ARBA" id="ARBA00004496"/>
    </source>
</evidence>
<name>A0ABY4WFN5_9BACL</name>
<comment type="similarity">
    <text evidence="2">Belongs to the Fur family.</text>
</comment>
<keyword evidence="5" id="KW-0862">Zinc</keyword>
<dbReference type="PANTHER" id="PTHR33202">
    <property type="entry name" value="ZINC UPTAKE REGULATION PROTEIN"/>
    <property type="match status" value="1"/>
</dbReference>
<keyword evidence="3" id="KW-0963">Cytoplasm</keyword>
<comment type="subcellular location">
    <subcellularLocation>
        <location evidence="1">Cytoplasm</location>
    </subcellularLocation>
</comment>
<dbReference type="RefSeq" id="WP_251873036.1">
    <property type="nucleotide sequence ID" value="NZ_CP098755.1"/>
</dbReference>
<keyword evidence="7" id="KW-0238">DNA-binding</keyword>
<dbReference type="PANTHER" id="PTHR33202:SF1">
    <property type="entry name" value="FERRIC UPTAKE REGULATION PROTEIN"/>
    <property type="match status" value="1"/>
</dbReference>
<evidence type="ECO:0000256" key="3">
    <source>
        <dbReference type="ARBA" id="ARBA00022490"/>
    </source>
</evidence>
<evidence type="ECO:0000256" key="7">
    <source>
        <dbReference type="ARBA" id="ARBA00023125"/>
    </source>
</evidence>
<dbReference type="Proteomes" id="UP001056500">
    <property type="component" value="Chromosome"/>
</dbReference>
<dbReference type="Pfam" id="PF01475">
    <property type="entry name" value="FUR"/>
    <property type="match status" value="1"/>
</dbReference>
<evidence type="ECO:0000256" key="8">
    <source>
        <dbReference type="ARBA" id="ARBA00023163"/>
    </source>
</evidence>
<dbReference type="Gene3D" id="3.30.1490.190">
    <property type="match status" value="1"/>
</dbReference>
<protein>
    <submittedName>
        <fullName evidence="9">Transcriptional repressor</fullName>
    </submittedName>
</protein>
<reference evidence="9" key="1">
    <citation type="submission" date="2022-06" db="EMBL/GenBank/DDBJ databases">
        <title>Genome sequencing of Brevibacillus sp. BB3-R1.</title>
        <authorList>
            <person name="Heo J."/>
            <person name="Lee D."/>
            <person name="Won M."/>
            <person name="Han B.-H."/>
            <person name="Hong S.-B."/>
            <person name="Kwon S.-W."/>
        </authorList>
    </citation>
    <scope>NUCLEOTIDE SEQUENCE</scope>
    <source>
        <strain evidence="9">BB3-R1</strain>
    </source>
</reference>
<gene>
    <name evidence="9" type="ORF">NDK47_00925</name>
</gene>
<dbReference type="InterPro" id="IPR036390">
    <property type="entry name" value="WH_DNA-bd_sf"/>
</dbReference>
<dbReference type="InterPro" id="IPR043135">
    <property type="entry name" value="Fur_C"/>
</dbReference>
<dbReference type="CDD" id="cd07153">
    <property type="entry name" value="Fur_like"/>
    <property type="match status" value="1"/>
</dbReference>
<evidence type="ECO:0000313" key="10">
    <source>
        <dbReference type="Proteomes" id="UP001056500"/>
    </source>
</evidence>
<dbReference type="InterPro" id="IPR036388">
    <property type="entry name" value="WH-like_DNA-bd_sf"/>
</dbReference>